<dbReference type="SUPFAM" id="SSF56300">
    <property type="entry name" value="Metallo-dependent phosphatases"/>
    <property type="match status" value="1"/>
</dbReference>
<dbReference type="GO" id="GO:0008803">
    <property type="term" value="F:bis(5'-nucleosyl)-tetraphosphatase (symmetrical) activity"/>
    <property type="evidence" value="ECO:0007669"/>
    <property type="project" value="TreeGrafter"/>
</dbReference>
<dbReference type="GO" id="GO:0016791">
    <property type="term" value="F:phosphatase activity"/>
    <property type="evidence" value="ECO:0007669"/>
    <property type="project" value="TreeGrafter"/>
</dbReference>
<dbReference type="GO" id="GO:0110154">
    <property type="term" value="P:RNA decapping"/>
    <property type="evidence" value="ECO:0007669"/>
    <property type="project" value="TreeGrafter"/>
</dbReference>
<reference evidence="2" key="1">
    <citation type="submission" date="2019-11" db="EMBL/GenBank/DDBJ databases">
        <authorList>
            <person name="Feng L."/>
        </authorList>
    </citation>
    <scope>NUCLEOTIDE SEQUENCE</scope>
    <source>
        <strain evidence="2">CramosumLFYP8</strain>
    </source>
</reference>
<dbReference type="AlphaFoldDB" id="A0A6N3B4I2"/>
<dbReference type="InterPro" id="IPR004843">
    <property type="entry name" value="Calcineurin-like_PHP"/>
</dbReference>
<gene>
    <name evidence="2" type="ORF">CRLFYP8_02530</name>
</gene>
<dbReference type="Pfam" id="PF00149">
    <property type="entry name" value="Metallophos"/>
    <property type="match status" value="1"/>
</dbReference>
<dbReference type="PANTHER" id="PTHR42850">
    <property type="entry name" value="METALLOPHOSPHOESTERASE"/>
    <property type="match status" value="1"/>
</dbReference>
<dbReference type="RefSeq" id="WP_156635532.1">
    <property type="nucleotide sequence ID" value="NZ_CACRTL010000027.1"/>
</dbReference>
<dbReference type="GO" id="GO:0005737">
    <property type="term" value="C:cytoplasm"/>
    <property type="evidence" value="ECO:0007669"/>
    <property type="project" value="TreeGrafter"/>
</dbReference>
<dbReference type="InterPro" id="IPR029052">
    <property type="entry name" value="Metallo-depent_PP-like"/>
</dbReference>
<evidence type="ECO:0000259" key="1">
    <source>
        <dbReference type="Pfam" id="PF00149"/>
    </source>
</evidence>
<accession>A0A6N3B4I2</accession>
<dbReference type="InterPro" id="IPR050126">
    <property type="entry name" value="Ap4A_hydrolase"/>
</dbReference>
<dbReference type="Gene3D" id="3.60.21.10">
    <property type="match status" value="1"/>
</dbReference>
<dbReference type="PANTHER" id="PTHR42850:SF4">
    <property type="entry name" value="ZINC-DEPENDENT ENDOPOLYPHOSPHATASE"/>
    <property type="match status" value="1"/>
</dbReference>
<evidence type="ECO:0000313" key="2">
    <source>
        <dbReference type="EMBL" id="VYT94932.1"/>
    </source>
</evidence>
<feature type="domain" description="Calcineurin-like phosphoesterase" evidence="1">
    <location>
        <begin position="16"/>
        <end position="166"/>
    </location>
</feature>
<organism evidence="2">
    <name type="scientific">Thomasclavelia ramosa</name>
    <dbReference type="NCBI Taxonomy" id="1547"/>
    <lineage>
        <taxon>Bacteria</taxon>
        <taxon>Bacillati</taxon>
        <taxon>Bacillota</taxon>
        <taxon>Erysipelotrichia</taxon>
        <taxon>Erysipelotrichales</taxon>
        <taxon>Coprobacillaceae</taxon>
        <taxon>Thomasclavelia</taxon>
    </lineage>
</organism>
<sequence length="370" mass="43101">MLEAQHIKIKVVGEYRCIVISDIHSHLDRFKALLKKVDYRYDDYLIILGDFIEKGTQALETVRFLQELQAKSERVYVILGNCEYALEEMVDNLKYANQIVHYLNRIGKGGMIRQALEKLNIDIKKENPEVMQVKIKQFLRPYFQYFKTLPTILEFNNFIFVHAGIENRKDWQNSSTSSLIEMRTFYQTGHCLDKYVVVGHLPTSNQYANAINNDIIIDKQKRIISIDGGTGVKSISQLNALIITGDGDRFKLSKEYIQPLPLYQAVVDVNVEKQVVNKVAWPNFEVEVLKQGKLFSTCKQIKTGKIFKIKNEFLYLNNQKYYCLDDYVDYLIPLEKGEVIKLVGIYGPYAYVIKDNEIGWVKYRYLKKVN</sequence>
<dbReference type="EMBL" id="CACRTL010000027">
    <property type="protein sequence ID" value="VYT94932.1"/>
    <property type="molecule type" value="Genomic_DNA"/>
</dbReference>
<name>A0A6N3B4I2_9FIRM</name>
<protein>
    <submittedName>
        <fullName evidence="2">Diadenosine tetraphosphatase</fullName>
    </submittedName>
</protein>
<proteinExistence type="predicted"/>